<feature type="binding site" description="in other chain" evidence="15">
    <location>
        <position position="282"/>
    </location>
    <ligand>
        <name>substrate</name>
        <note>ligand shared between dimeric partners</note>
    </ligand>
</feature>
<feature type="domain" description="Phosphofructokinase" evidence="17">
    <location>
        <begin position="63"/>
        <end position="335"/>
    </location>
</feature>
<organism evidence="18 19">
    <name type="scientific">Amygdalobacter nucleatus</name>
    <dbReference type="NCBI Taxonomy" id="3029274"/>
    <lineage>
        <taxon>Bacteria</taxon>
        <taxon>Bacillati</taxon>
        <taxon>Bacillota</taxon>
        <taxon>Clostridia</taxon>
        <taxon>Eubacteriales</taxon>
        <taxon>Oscillospiraceae</taxon>
        <taxon>Amygdalobacter</taxon>
    </lineage>
</organism>
<dbReference type="GO" id="GO:0030388">
    <property type="term" value="P:fructose 1,6-bisphosphate metabolic process"/>
    <property type="evidence" value="ECO:0007669"/>
    <property type="project" value="TreeGrafter"/>
</dbReference>
<comment type="caution">
    <text evidence="18">The sequence shown here is derived from an EMBL/GenBank/DDBJ whole genome shotgun (WGS) entry which is preliminary data.</text>
</comment>
<dbReference type="GO" id="GO:0005524">
    <property type="term" value="F:ATP binding"/>
    <property type="evidence" value="ECO:0007669"/>
    <property type="project" value="UniProtKB-UniRule"/>
</dbReference>
<feature type="binding site" description="in other chain" evidence="15">
    <location>
        <begin position="244"/>
        <end position="246"/>
    </location>
    <ligand>
        <name>ADP</name>
        <dbReference type="ChEBI" id="CHEBI:456216"/>
        <note>allosteric activator; ligand shared between dimeric partners</note>
    </ligand>
</feature>
<dbReference type="GO" id="GO:0016208">
    <property type="term" value="F:AMP binding"/>
    <property type="evidence" value="ECO:0007669"/>
    <property type="project" value="TreeGrafter"/>
</dbReference>
<comment type="subcellular location">
    <subcellularLocation>
        <location evidence="3 15">Cytoplasm</location>
    </subcellularLocation>
</comment>
<evidence type="ECO:0000256" key="3">
    <source>
        <dbReference type="ARBA" id="ARBA00004496"/>
    </source>
</evidence>
<keyword evidence="8 15" id="KW-0479">Metal-binding</keyword>
<dbReference type="GO" id="GO:0046872">
    <property type="term" value="F:metal ion binding"/>
    <property type="evidence" value="ECO:0007669"/>
    <property type="project" value="UniProtKB-KW"/>
</dbReference>
<dbReference type="PRINTS" id="PR00476">
    <property type="entry name" value="PHFRCTKINASE"/>
</dbReference>
<evidence type="ECO:0000256" key="7">
    <source>
        <dbReference type="ARBA" id="ARBA00022679"/>
    </source>
</evidence>
<feature type="binding site" evidence="15">
    <location>
        <position position="162"/>
    </location>
    <ligand>
        <name>Mg(2+)</name>
        <dbReference type="ChEBI" id="CHEBI:18420"/>
        <note>catalytic</note>
    </ligand>
</feature>
<keyword evidence="9 15" id="KW-0547">Nucleotide-binding</keyword>
<keyword evidence="10 15" id="KW-0418">Kinase</keyword>
<evidence type="ECO:0000256" key="14">
    <source>
        <dbReference type="ARBA" id="ARBA00048070"/>
    </source>
</evidence>
<keyword evidence="6 15" id="KW-0021">Allosteric enzyme</keyword>
<gene>
    <name evidence="15" type="primary">pfkA</name>
    <name evidence="18" type="ORF">HMPREF1872_01495</name>
</gene>
<keyword evidence="19" id="KW-1185">Reference proteome</keyword>
<feature type="binding site" evidence="15">
    <location>
        <position position="70"/>
    </location>
    <ligand>
        <name>ATP</name>
        <dbReference type="ChEBI" id="CHEBI:30616"/>
    </ligand>
</feature>
<dbReference type="Pfam" id="PF00365">
    <property type="entry name" value="PFK"/>
    <property type="match status" value="1"/>
</dbReference>
<dbReference type="PANTHER" id="PTHR13697:SF4">
    <property type="entry name" value="ATP-DEPENDENT 6-PHOSPHOFRUCTOKINASE"/>
    <property type="match status" value="1"/>
</dbReference>
<dbReference type="FunFam" id="3.40.50.460:FF:000002">
    <property type="entry name" value="ATP-dependent 6-phosphofructokinase"/>
    <property type="match status" value="1"/>
</dbReference>
<keyword evidence="5 15" id="KW-0963">Cytoplasm</keyword>
<feature type="compositionally biased region" description="Polar residues" evidence="16">
    <location>
        <begin position="1"/>
        <end position="15"/>
    </location>
</feature>
<comment type="function">
    <text evidence="2 15">Catalyzes the phosphorylation of D-fructose 6-phosphate to fructose 1,6-bisphosphate by ATP, the first committing step of glycolysis.</text>
</comment>
<feature type="binding site" description="in other chain" evidence="15">
    <location>
        <begin position="273"/>
        <end position="275"/>
    </location>
    <ligand>
        <name>ADP</name>
        <dbReference type="ChEBI" id="CHEBI:456216"/>
        <note>allosteric activator; ligand shared between dimeric partners</note>
    </ligand>
</feature>
<dbReference type="Gene3D" id="3.40.50.450">
    <property type="match status" value="1"/>
</dbReference>
<dbReference type="GO" id="GO:0061621">
    <property type="term" value="P:canonical glycolysis"/>
    <property type="evidence" value="ECO:0007669"/>
    <property type="project" value="TreeGrafter"/>
</dbReference>
<feature type="binding site" description="in other chain" evidence="15">
    <location>
        <begin position="228"/>
        <end position="230"/>
    </location>
    <ligand>
        <name>substrate</name>
        <note>ligand shared between dimeric partners</note>
    </ligand>
</feature>
<dbReference type="NCBIfam" id="NF002872">
    <property type="entry name" value="PRK03202.1"/>
    <property type="match status" value="1"/>
</dbReference>
<evidence type="ECO:0000256" key="11">
    <source>
        <dbReference type="ARBA" id="ARBA00022840"/>
    </source>
</evidence>
<evidence type="ECO:0000256" key="16">
    <source>
        <dbReference type="SAM" id="MobiDB-lite"/>
    </source>
</evidence>
<dbReference type="GO" id="GO:0006002">
    <property type="term" value="P:fructose 6-phosphate metabolic process"/>
    <property type="evidence" value="ECO:0007669"/>
    <property type="project" value="UniProtKB-UniRule"/>
</dbReference>
<evidence type="ECO:0000256" key="8">
    <source>
        <dbReference type="ARBA" id="ARBA00022723"/>
    </source>
</evidence>
<evidence type="ECO:0000256" key="2">
    <source>
        <dbReference type="ARBA" id="ARBA00002659"/>
    </source>
</evidence>
<protein>
    <recommendedName>
        <fullName evidence="15">ATP-dependent 6-phosphofructokinase</fullName>
        <shortName evidence="15">ATP-PFK</shortName>
        <shortName evidence="15">Phosphofructokinase</shortName>
        <ecNumber evidence="15">2.7.1.11</ecNumber>
    </recommendedName>
    <alternativeName>
        <fullName evidence="15">Phosphohexokinase</fullName>
    </alternativeName>
</protein>
<dbReference type="GO" id="GO:0005945">
    <property type="term" value="C:6-phosphofructokinase complex"/>
    <property type="evidence" value="ECO:0007669"/>
    <property type="project" value="TreeGrafter"/>
</dbReference>
<dbReference type="InterPro" id="IPR035966">
    <property type="entry name" value="PKF_sf"/>
</dbReference>
<accession>A0A133Y6J0</accession>
<dbReference type="InterPro" id="IPR012828">
    <property type="entry name" value="PFKA_ATP_prok"/>
</dbReference>
<keyword evidence="7 15" id="KW-0808">Transferase</keyword>
<keyword evidence="12 15" id="KW-0460">Magnesium</keyword>
<feature type="region of interest" description="Disordered" evidence="16">
    <location>
        <begin position="1"/>
        <end position="34"/>
    </location>
</feature>
<dbReference type="PATRIC" id="fig|1497955.3.peg.1459"/>
<dbReference type="HAMAP" id="MF_00339">
    <property type="entry name" value="Phosphofructokinase_I_B1"/>
    <property type="match status" value="1"/>
</dbReference>
<dbReference type="UniPathway" id="UPA00109">
    <property type="reaction ID" value="UER00182"/>
</dbReference>
<name>A0A133Y6J0_9FIRM</name>
<dbReference type="Gene3D" id="3.40.50.460">
    <property type="entry name" value="Phosphofructokinase domain"/>
    <property type="match status" value="1"/>
</dbReference>
<evidence type="ECO:0000256" key="5">
    <source>
        <dbReference type="ARBA" id="ARBA00022490"/>
    </source>
</evidence>
<sequence>MNNSSELNVNGQPNVPQADVNGHAVNTNTENDMQIPPMSGLLTDLHRHHHVFGDTPNKEIRTIGVLTSGGDAPGMNACIRAVVRAGCYYGYRMVGINRGYHGLLRGEVNELDARKVSGILSRGGTFLMTARSKTFPTEEGINSAARMAKVFGIDALVVIGGDGSFRGAQKLSHVGLPVIGIPGTIDNDVASTEYTIGYDTAMNTAMECIDRIRDTASSHERCSVIEVMGREAGYLALNVGLSCGAEVILLPEIPTDFDRDVIKVILECRNLGKNHFVVVVAEGVGNSVQIAKQIEEVTGIESRATILGHLQRGGSPTIRDRQTACFMGMKAIECINAGRLNRIIAEQGGKCVDLDIDEALSMNKSIARDEILDAKIIAF</sequence>
<feature type="binding site" evidence="15">
    <location>
        <position position="221"/>
    </location>
    <ligand>
        <name>substrate</name>
        <note>ligand shared between dimeric partners</note>
    </ligand>
</feature>
<comment type="caution">
    <text evidence="15">Lacks conserved residue(s) required for the propagation of feature annotation.</text>
</comment>
<evidence type="ECO:0000256" key="12">
    <source>
        <dbReference type="ARBA" id="ARBA00022842"/>
    </source>
</evidence>
<evidence type="ECO:0000256" key="10">
    <source>
        <dbReference type="ARBA" id="ARBA00022777"/>
    </source>
</evidence>
<feature type="binding site" evidence="15">
    <location>
        <begin position="80"/>
        <end position="84"/>
    </location>
    <ligand>
        <name>ADP</name>
        <dbReference type="ChEBI" id="CHEBI:456216"/>
        <note>allosteric activator; ligand shared between dimeric partners</note>
    </ligand>
</feature>
<reference evidence="19" key="1">
    <citation type="submission" date="2016-01" db="EMBL/GenBank/DDBJ databases">
        <authorList>
            <person name="Mitreva M."/>
            <person name="Pepin K.H."/>
            <person name="Mihindukulasuriya K.A."/>
            <person name="Fulton R."/>
            <person name="Fronick C."/>
            <person name="O'Laughlin M."/>
            <person name="Miner T."/>
            <person name="Herter B."/>
            <person name="Rosa B.A."/>
            <person name="Cordes M."/>
            <person name="Tomlinson C."/>
            <person name="Wollam A."/>
            <person name="Palsikar V.B."/>
            <person name="Mardis E.R."/>
            <person name="Wilson R.K."/>
        </authorList>
    </citation>
    <scope>NUCLEOTIDE SEQUENCE [LARGE SCALE GENOMIC DNA]</scope>
    <source>
        <strain evidence="19">KA00274</strain>
    </source>
</reference>
<dbReference type="NCBIfam" id="TIGR02482">
    <property type="entry name" value="PFKA_ATP"/>
    <property type="match status" value="1"/>
</dbReference>
<comment type="pathway">
    <text evidence="4 15">Carbohydrate degradation; glycolysis; D-glyceraldehyde 3-phosphate and glycerone phosphate from D-glucose: step 3/4.</text>
</comment>
<feature type="active site" description="Proton acceptor" evidence="15">
    <location>
        <position position="186"/>
    </location>
</feature>
<dbReference type="Proteomes" id="UP000070080">
    <property type="component" value="Unassembled WGS sequence"/>
</dbReference>
<dbReference type="InterPro" id="IPR022953">
    <property type="entry name" value="ATP_PFK"/>
</dbReference>
<dbReference type="GO" id="GO:0003872">
    <property type="term" value="F:6-phosphofructokinase activity"/>
    <property type="evidence" value="ECO:0007669"/>
    <property type="project" value="UniProtKB-UniRule"/>
</dbReference>
<feature type="binding site" evidence="15">
    <location>
        <begin position="161"/>
        <end position="164"/>
    </location>
    <ligand>
        <name>ATP</name>
        <dbReference type="ChEBI" id="CHEBI:30616"/>
    </ligand>
</feature>
<dbReference type="EC" id="2.7.1.11" evidence="15"/>
<feature type="binding site" description="in other chain" evidence="15">
    <location>
        <begin position="309"/>
        <end position="312"/>
    </location>
    <ligand>
        <name>substrate</name>
        <note>ligand shared between dimeric partners</note>
    </ligand>
</feature>
<keyword evidence="13 15" id="KW-0324">Glycolysis</keyword>
<evidence type="ECO:0000256" key="13">
    <source>
        <dbReference type="ARBA" id="ARBA00023152"/>
    </source>
</evidence>
<evidence type="ECO:0000313" key="18">
    <source>
        <dbReference type="EMBL" id="KXB38773.1"/>
    </source>
</evidence>
<comment type="subunit">
    <text evidence="15">Homotetramer.</text>
</comment>
<comment type="catalytic activity">
    <reaction evidence="14 15">
        <text>beta-D-fructose 6-phosphate + ATP = beta-D-fructose 1,6-bisphosphate + ADP + H(+)</text>
        <dbReference type="Rhea" id="RHEA:16109"/>
        <dbReference type="ChEBI" id="CHEBI:15378"/>
        <dbReference type="ChEBI" id="CHEBI:30616"/>
        <dbReference type="ChEBI" id="CHEBI:32966"/>
        <dbReference type="ChEBI" id="CHEBI:57634"/>
        <dbReference type="ChEBI" id="CHEBI:456216"/>
        <dbReference type="EC" id="2.7.1.11"/>
    </reaction>
</comment>
<dbReference type="SUPFAM" id="SSF53784">
    <property type="entry name" value="Phosphofructokinase"/>
    <property type="match status" value="1"/>
</dbReference>
<evidence type="ECO:0000256" key="4">
    <source>
        <dbReference type="ARBA" id="ARBA00004679"/>
    </source>
</evidence>
<feature type="binding site" evidence="15">
    <location>
        <begin position="131"/>
        <end position="132"/>
    </location>
    <ligand>
        <name>ATP</name>
        <dbReference type="ChEBI" id="CHEBI:30616"/>
    </ligand>
</feature>
<dbReference type="PIRSF" id="PIRSF000532">
    <property type="entry name" value="ATP_PFK_prok"/>
    <property type="match status" value="1"/>
</dbReference>
<evidence type="ECO:0000256" key="1">
    <source>
        <dbReference type="ARBA" id="ARBA00001946"/>
    </source>
</evidence>
<keyword evidence="11 15" id="KW-0067">ATP-binding</keyword>
<dbReference type="STRING" id="1497955.HMPREF1872_01495"/>
<dbReference type="GO" id="GO:0042802">
    <property type="term" value="F:identical protein binding"/>
    <property type="evidence" value="ECO:0007669"/>
    <property type="project" value="TreeGrafter"/>
</dbReference>
<dbReference type="EMBL" id="LSCV01000046">
    <property type="protein sequence ID" value="KXB38773.1"/>
    <property type="molecule type" value="Genomic_DNA"/>
</dbReference>
<dbReference type="PROSITE" id="PS00433">
    <property type="entry name" value="PHOSPHOFRUCTOKINASE"/>
    <property type="match status" value="1"/>
</dbReference>
<dbReference type="InterPro" id="IPR015912">
    <property type="entry name" value="Phosphofructokinase_CS"/>
</dbReference>
<feature type="binding site" description="in other chain" evidence="15">
    <location>
        <begin position="184"/>
        <end position="186"/>
    </location>
    <ligand>
        <name>substrate</name>
        <note>ligand shared between dimeric partners</note>
    </ligand>
</feature>
<evidence type="ECO:0000256" key="9">
    <source>
        <dbReference type="ARBA" id="ARBA00022741"/>
    </source>
</evidence>
<feature type="binding site" description="in other chain" evidence="15">
    <location>
        <position position="213"/>
    </location>
    <ligand>
        <name>ADP</name>
        <dbReference type="ChEBI" id="CHEBI:456216"/>
        <note>allosteric activator; ligand shared between dimeric partners</note>
    </ligand>
</feature>
<dbReference type="InterPro" id="IPR012003">
    <property type="entry name" value="ATP_PFK_prok-type"/>
</dbReference>
<proteinExistence type="inferred from homology"/>
<evidence type="ECO:0000313" key="19">
    <source>
        <dbReference type="Proteomes" id="UP000070080"/>
    </source>
</evidence>
<dbReference type="GO" id="GO:0048029">
    <property type="term" value="F:monosaccharide binding"/>
    <property type="evidence" value="ECO:0007669"/>
    <property type="project" value="TreeGrafter"/>
</dbReference>
<evidence type="ECO:0000256" key="6">
    <source>
        <dbReference type="ARBA" id="ARBA00022533"/>
    </source>
</evidence>
<dbReference type="PANTHER" id="PTHR13697">
    <property type="entry name" value="PHOSPHOFRUCTOKINASE"/>
    <property type="match status" value="1"/>
</dbReference>
<dbReference type="InterPro" id="IPR000023">
    <property type="entry name" value="Phosphofructokinase_dom"/>
</dbReference>
<dbReference type="AlphaFoldDB" id="A0A133Y6J0"/>
<feature type="binding site" evidence="15">
    <location>
        <position position="303"/>
    </location>
    <ligand>
        <name>substrate</name>
        <note>ligand shared between dimeric partners</note>
    </ligand>
</feature>
<evidence type="ECO:0000256" key="15">
    <source>
        <dbReference type="HAMAP-Rule" id="MF_00339"/>
    </source>
</evidence>
<comment type="cofactor">
    <cofactor evidence="1 15">
        <name>Mg(2+)</name>
        <dbReference type="ChEBI" id="CHEBI:18420"/>
    </cofactor>
</comment>
<evidence type="ECO:0000259" key="17">
    <source>
        <dbReference type="Pfam" id="PF00365"/>
    </source>
</evidence>
<comment type="similarity">
    <text evidence="15">Belongs to the phosphofructokinase type A (PFKA) family. ATP-dependent PFK group I subfamily. Prokaryotic clade 'B1' sub-subfamily.</text>
</comment>
<dbReference type="GO" id="GO:0070095">
    <property type="term" value="F:fructose-6-phosphate binding"/>
    <property type="evidence" value="ECO:0007669"/>
    <property type="project" value="TreeGrafter"/>
</dbReference>
<comment type="activity regulation">
    <text evidence="15">Allosterically activated by ADP and other diphosphonucleosides, and allosterically inhibited by phosphoenolpyruvate.</text>
</comment>